<sequence>MSRAVKVWAALGLLAWIGMAAAKVPTTPEIEATARWLTAQTNSGFAQYMEAFLGDPFKAFFGPASAVAKSGIYMIWVLMAQAVAVLGYTLRVASLRNGGGNTLNEFWTATITFATTLSLMMWMYVPGSYGLKNVITSSATVSYMFSVETFGGKVDAKLKESEEAFTRMLASTAVVATSVALPGAGGAAINGTKIAASAVRSGATRMGAAAAGTKAAAPGLQKAGMGFMGNIVKRLGGAMTALNTFLAGYGVLLEGAGWGITIILVGLPMALALLNFGQTSVIFVMFGTWMGTLAALMLMPLVLVHAIDTAFVGPVRAMDTYTEKLGLYAQKSKDLADESAAKVNTEIDKVLVQCEQARAKDAANVDSNACTQITEQGLIDKIGGWMSGYLKSMINGAELLLASVADTFISFGVLVIRLMVGLVLAGALMFGVPAMAITMFGGVGLRK</sequence>
<keyword evidence="1" id="KW-0472">Membrane</keyword>
<name>A0A6I4YER6_9DEIO</name>
<feature type="chain" id="PRO_5026085270" evidence="2">
    <location>
        <begin position="23"/>
        <end position="447"/>
    </location>
</feature>
<keyword evidence="4" id="KW-1185">Reference proteome</keyword>
<feature type="transmembrane region" description="Helical" evidence="1">
    <location>
        <begin position="282"/>
        <end position="307"/>
    </location>
</feature>
<evidence type="ECO:0000256" key="2">
    <source>
        <dbReference type="SAM" id="SignalP"/>
    </source>
</evidence>
<dbReference type="EMBL" id="WVHK01000061">
    <property type="protein sequence ID" value="MXV20859.1"/>
    <property type="molecule type" value="Genomic_DNA"/>
</dbReference>
<protein>
    <submittedName>
        <fullName evidence="3">Uncharacterized protein</fullName>
    </submittedName>
</protein>
<gene>
    <name evidence="3" type="ORF">GLX28_14570</name>
</gene>
<dbReference type="Proteomes" id="UP000430519">
    <property type="component" value="Unassembled WGS sequence"/>
</dbReference>
<accession>A0A6I4YER6</accession>
<proteinExistence type="predicted"/>
<feature type="transmembrane region" description="Helical" evidence="1">
    <location>
        <begin position="73"/>
        <end position="94"/>
    </location>
</feature>
<feature type="signal peptide" evidence="2">
    <location>
        <begin position="1"/>
        <end position="22"/>
    </location>
</feature>
<keyword evidence="2" id="KW-0732">Signal</keyword>
<feature type="transmembrane region" description="Helical" evidence="1">
    <location>
        <begin position="106"/>
        <end position="125"/>
    </location>
</feature>
<evidence type="ECO:0000313" key="4">
    <source>
        <dbReference type="Proteomes" id="UP000430519"/>
    </source>
</evidence>
<organism evidence="3 4">
    <name type="scientific">Deinococcus xianganensis</name>
    <dbReference type="NCBI Taxonomy" id="1507289"/>
    <lineage>
        <taxon>Bacteria</taxon>
        <taxon>Thermotogati</taxon>
        <taxon>Deinococcota</taxon>
        <taxon>Deinococci</taxon>
        <taxon>Deinococcales</taxon>
        <taxon>Deinococcaceae</taxon>
        <taxon>Deinococcus</taxon>
    </lineage>
</organism>
<evidence type="ECO:0000313" key="3">
    <source>
        <dbReference type="EMBL" id="MXV20859.1"/>
    </source>
</evidence>
<keyword evidence="1" id="KW-1133">Transmembrane helix</keyword>
<reference evidence="3 4" key="1">
    <citation type="submission" date="2019-11" db="EMBL/GenBank/DDBJ databases">
        <title>Genome sequence of Deinococcus xianganensis Y35, AI-2 producing algicidal bacterium, isolated from lake water.</title>
        <authorList>
            <person name="Li Y."/>
        </authorList>
    </citation>
    <scope>NUCLEOTIDE SEQUENCE [LARGE SCALE GENOMIC DNA]</scope>
    <source>
        <strain evidence="3 4">Y35</strain>
    </source>
</reference>
<dbReference type="RefSeq" id="WP_237427458.1">
    <property type="nucleotide sequence ID" value="NZ_WVHK01000061.1"/>
</dbReference>
<keyword evidence="1" id="KW-0812">Transmembrane</keyword>
<feature type="transmembrane region" description="Helical" evidence="1">
    <location>
        <begin position="399"/>
        <end position="416"/>
    </location>
</feature>
<evidence type="ECO:0000256" key="1">
    <source>
        <dbReference type="SAM" id="Phobius"/>
    </source>
</evidence>
<comment type="caution">
    <text evidence="3">The sequence shown here is derived from an EMBL/GenBank/DDBJ whole genome shotgun (WGS) entry which is preliminary data.</text>
</comment>
<dbReference type="AlphaFoldDB" id="A0A6I4YER6"/>
<feature type="transmembrane region" description="Helical" evidence="1">
    <location>
        <begin position="422"/>
        <end position="445"/>
    </location>
</feature>